<evidence type="ECO:0000313" key="2">
    <source>
        <dbReference type="Proteomes" id="UP001500305"/>
    </source>
</evidence>
<comment type="caution">
    <text evidence="1">The sequence shown here is derived from an EMBL/GenBank/DDBJ whole genome shotgun (WGS) entry which is preliminary data.</text>
</comment>
<organism evidence="1 2">
    <name type="scientific">Kitasatospora cystarginea</name>
    <dbReference type="NCBI Taxonomy" id="58350"/>
    <lineage>
        <taxon>Bacteria</taxon>
        <taxon>Bacillati</taxon>
        <taxon>Actinomycetota</taxon>
        <taxon>Actinomycetes</taxon>
        <taxon>Kitasatosporales</taxon>
        <taxon>Streptomycetaceae</taxon>
        <taxon>Kitasatospora</taxon>
    </lineage>
</organism>
<name>A0ABN3EBJ8_9ACTN</name>
<accession>A0ABN3EBJ8</accession>
<dbReference type="Proteomes" id="UP001500305">
    <property type="component" value="Unassembled WGS sequence"/>
</dbReference>
<dbReference type="InterPro" id="IPR036396">
    <property type="entry name" value="Cyt_P450_sf"/>
</dbReference>
<keyword evidence="2" id="KW-1185">Reference proteome</keyword>
<protein>
    <recommendedName>
        <fullName evidence="3">Cytochrome P450</fullName>
    </recommendedName>
</protein>
<evidence type="ECO:0008006" key="3">
    <source>
        <dbReference type="Google" id="ProtNLM"/>
    </source>
</evidence>
<sequence>METGIAIATLLRRFPDLALDVPRDTLRRRPSIRARGLLALPVRF</sequence>
<dbReference type="Gene3D" id="1.10.630.10">
    <property type="entry name" value="Cytochrome P450"/>
    <property type="match status" value="1"/>
</dbReference>
<proteinExistence type="predicted"/>
<dbReference type="EMBL" id="BAAATR010000018">
    <property type="protein sequence ID" value="GAA2253334.1"/>
    <property type="molecule type" value="Genomic_DNA"/>
</dbReference>
<dbReference type="SUPFAM" id="SSF48264">
    <property type="entry name" value="Cytochrome P450"/>
    <property type="match status" value="1"/>
</dbReference>
<evidence type="ECO:0000313" key="1">
    <source>
        <dbReference type="EMBL" id="GAA2253334.1"/>
    </source>
</evidence>
<reference evidence="1 2" key="1">
    <citation type="journal article" date="2019" name="Int. J. Syst. Evol. Microbiol.">
        <title>The Global Catalogue of Microorganisms (GCM) 10K type strain sequencing project: providing services to taxonomists for standard genome sequencing and annotation.</title>
        <authorList>
            <consortium name="The Broad Institute Genomics Platform"/>
            <consortium name="The Broad Institute Genome Sequencing Center for Infectious Disease"/>
            <person name="Wu L."/>
            <person name="Ma J."/>
        </authorList>
    </citation>
    <scope>NUCLEOTIDE SEQUENCE [LARGE SCALE GENOMIC DNA]</scope>
    <source>
        <strain evidence="1 2">JCM 7356</strain>
    </source>
</reference>
<gene>
    <name evidence="1" type="ORF">GCM10010430_41370</name>
</gene>